<protein>
    <submittedName>
        <fullName evidence="2">Uncharacterized protein</fullName>
    </submittedName>
</protein>
<organism evidence="2 3">
    <name type="scientific">Rotaria magnacalcarata</name>
    <dbReference type="NCBI Taxonomy" id="392030"/>
    <lineage>
        <taxon>Eukaryota</taxon>
        <taxon>Metazoa</taxon>
        <taxon>Spiralia</taxon>
        <taxon>Gnathifera</taxon>
        <taxon>Rotifera</taxon>
        <taxon>Eurotatoria</taxon>
        <taxon>Bdelloidea</taxon>
        <taxon>Philodinida</taxon>
        <taxon>Philodinidae</taxon>
        <taxon>Rotaria</taxon>
    </lineage>
</organism>
<evidence type="ECO:0000256" key="1">
    <source>
        <dbReference type="SAM" id="MobiDB-lite"/>
    </source>
</evidence>
<dbReference type="AlphaFoldDB" id="A0A816V8W6"/>
<feature type="compositionally biased region" description="Basic and acidic residues" evidence="1">
    <location>
        <begin position="160"/>
        <end position="185"/>
    </location>
</feature>
<feature type="compositionally biased region" description="Low complexity" evidence="1">
    <location>
        <begin position="1"/>
        <end position="13"/>
    </location>
</feature>
<reference evidence="2" key="1">
    <citation type="submission" date="2021-02" db="EMBL/GenBank/DDBJ databases">
        <authorList>
            <person name="Nowell W R."/>
        </authorList>
    </citation>
    <scope>NUCLEOTIDE SEQUENCE</scope>
</reference>
<dbReference type="Proteomes" id="UP000663887">
    <property type="component" value="Unassembled WGS sequence"/>
</dbReference>
<feature type="non-terminal residue" evidence="2">
    <location>
        <position position="258"/>
    </location>
</feature>
<feature type="region of interest" description="Disordered" evidence="1">
    <location>
        <begin position="1"/>
        <end position="66"/>
    </location>
</feature>
<comment type="caution">
    <text evidence="2">The sequence shown here is derived from an EMBL/GenBank/DDBJ whole genome shotgun (WGS) entry which is preliminary data.</text>
</comment>
<gene>
    <name evidence="2" type="ORF">XDN619_LOCUS22442</name>
</gene>
<feature type="compositionally biased region" description="Basic and acidic residues" evidence="1">
    <location>
        <begin position="130"/>
        <end position="149"/>
    </location>
</feature>
<feature type="compositionally biased region" description="Acidic residues" evidence="1">
    <location>
        <begin position="150"/>
        <end position="159"/>
    </location>
</feature>
<evidence type="ECO:0000313" key="2">
    <source>
        <dbReference type="EMBL" id="CAF2119730.1"/>
    </source>
</evidence>
<feature type="compositionally biased region" description="Polar residues" evidence="1">
    <location>
        <begin position="14"/>
        <end position="35"/>
    </location>
</feature>
<accession>A0A816V8W6</accession>
<feature type="region of interest" description="Disordered" evidence="1">
    <location>
        <begin position="110"/>
        <end position="185"/>
    </location>
</feature>
<dbReference type="EMBL" id="CAJNRG010010154">
    <property type="protein sequence ID" value="CAF2119730.1"/>
    <property type="molecule type" value="Genomic_DNA"/>
</dbReference>
<sequence>MSSQDSMDSQSSQEITEQPLTSPGQQQFRPQTPHNISEVEIPPARTPRPTFLPSEGSFPPMGTEGNTVINNLIHQLNMSAKKAVEQKQAQEGIEQPQVVKPKRKTIAEVKAEAARKAREKRAANALLAKQKKEEEHENRRKRWEDRQKENEEESQTEEDNQQKNERTEKEKLRLLKEREDDRRTAQAEREIILQRAQNFAQEQQAKKLQIEEEFAFLRQEHTRKIAIQDQELRMEQKTLLDNINKAQTDLQIKIKKRQ</sequence>
<proteinExistence type="predicted"/>
<name>A0A816V8W6_9BILA</name>
<feature type="compositionally biased region" description="Basic and acidic residues" evidence="1">
    <location>
        <begin position="110"/>
        <end position="122"/>
    </location>
</feature>
<evidence type="ECO:0000313" key="3">
    <source>
        <dbReference type="Proteomes" id="UP000663887"/>
    </source>
</evidence>